<proteinExistence type="predicted"/>
<evidence type="ECO:0000313" key="3">
    <source>
        <dbReference type="Proteomes" id="UP000315289"/>
    </source>
</evidence>
<feature type="domain" description="DUF488" evidence="1">
    <location>
        <begin position="7"/>
        <end position="115"/>
    </location>
</feature>
<accession>A0A557SUP8</accession>
<dbReference type="EMBL" id="VOAH01000008">
    <property type="protein sequence ID" value="TVP40326.1"/>
    <property type="molecule type" value="Genomic_DNA"/>
</dbReference>
<reference evidence="2 3" key="1">
    <citation type="journal article" date="2019" name="Front. Microbiol.">
        <title>Ammonia Oxidation by the Arctic Terrestrial Thaumarchaeote Candidatus Nitrosocosmicus arcticus Is Stimulated by Increasing Temperatures.</title>
        <authorList>
            <person name="Alves R.J.E."/>
            <person name="Kerou M."/>
            <person name="Zappe A."/>
            <person name="Bittner R."/>
            <person name="Abby S.S."/>
            <person name="Schmidt H.A."/>
            <person name="Pfeifer K."/>
            <person name="Schleper C."/>
        </authorList>
    </citation>
    <scope>NUCLEOTIDE SEQUENCE [LARGE SCALE GENOMIC DNA]</scope>
    <source>
        <strain evidence="2 3">Kfb</strain>
    </source>
</reference>
<comment type="caution">
    <text evidence="2">The sequence shown here is derived from an EMBL/GenBank/DDBJ whole genome shotgun (WGS) entry which is preliminary data.</text>
</comment>
<protein>
    <recommendedName>
        <fullName evidence="1">DUF488 domain-containing protein</fullName>
    </recommendedName>
</protein>
<sequence length="116" mass="13896">MTIYTDSLTNLSRYKNDFYRIAVSSTLPFELQHKMDAWFYELSPSKSLTEKFEREELSINDYTALYQKEMNSSKAISNIRWIKDYSRKNDVVLLCYEPENLNNCHRHILKQIIEQS</sequence>
<organism evidence="2 3">
    <name type="scientific">Candidatus Nitrosocosmicus arcticus</name>
    <dbReference type="NCBI Taxonomy" id="2035267"/>
    <lineage>
        <taxon>Archaea</taxon>
        <taxon>Nitrososphaerota</taxon>
        <taxon>Nitrososphaeria</taxon>
        <taxon>Nitrososphaerales</taxon>
        <taxon>Nitrososphaeraceae</taxon>
        <taxon>Candidatus Nitrosocosmicus</taxon>
    </lineage>
</organism>
<dbReference type="RefSeq" id="WP_144731460.1">
    <property type="nucleotide sequence ID" value="NZ_ML675584.1"/>
</dbReference>
<name>A0A557SUP8_9ARCH</name>
<evidence type="ECO:0000313" key="2">
    <source>
        <dbReference type="EMBL" id="TVP40326.1"/>
    </source>
</evidence>
<dbReference type="Proteomes" id="UP000315289">
    <property type="component" value="Unassembled WGS sequence"/>
</dbReference>
<evidence type="ECO:0000259" key="1">
    <source>
        <dbReference type="Pfam" id="PF22751"/>
    </source>
</evidence>
<dbReference type="InterPro" id="IPR054495">
    <property type="entry name" value="DUF488-N3a"/>
</dbReference>
<keyword evidence="3" id="KW-1185">Reference proteome</keyword>
<dbReference type="Pfam" id="PF22751">
    <property type="entry name" value="DUF488-N3a"/>
    <property type="match status" value="1"/>
</dbReference>
<dbReference type="AlphaFoldDB" id="A0A557SUP8"/>
<dbReference type="OrthoDB" id="373280at2157"/>
<gene>
    <name evidence="2" type="ORF">NARC_80052</name>
</gene>